<keyword evidence="2" id="KW-1185">Reference proteome</keyword>
<accession>A0A4R2ITI7</accession>
<dbReference type="OrthoDB" id="4966228at2"/>
<name>A0A4R2ITI7_9ACTN</name>
<comment type="caution">
    <text evidence="1">The sequence shown here is derived from an EMBL/GenBank/DDBJ whole genome shotgun (WGS) entry which is preliminary data.</text>
</comment>
<dbReference type="RefSeq" id="WP_132149679.1">
    <property type="nucleotide sequence ID" value="NZ_SLWR01000005.1"/>
</dbReference>
<protein>
    <submittedName>
        <fullName evidence="1">Uncharacterized protein</fullName>
    </submittedName>
</protein>
<gene>
    <name evidence="1" type="ORF">EV646_105420</name>
</gene>
<evidence type="ECO:0000313" key="2">
    <source>
        <dbReference type="Proteomes" id="UP000295573"/>
    </source>
</evidence>
<sequence length="377" mass="42806">MITLSEDDYEVEFSVPRVPEPENWLNVQSITTHPDFPTDPSAPLISPFIAAAQAFGGDFPKFGEMLGSFHSFADQKWPVLERAYGFYLKEDWPLFDRAMSELLDGEWPENPSMLQRYDVLHRVIAIGLLPLGPGGEYLAAKQEIWAASPATDGFVGYCASMDDAELAGLQRRLFDQIRRMIGERAIWSPALALMYLDIFKREAPSGWRLPGEDFHILRDAYQQSYELCSQALYLLVAAKNVEEGRDATKICAADYSSGWVPQIDGNQKKLPKTIAQFKKLTSELKELYLEKFPVTRSVWDTFFNRRTRNAIAHADVDFVVSSGMITTGKGDELTYIDFVKSTVGQLQMLILFTDYVKLCRIYGHWRRAIDESPNQPT</sequence>
<reference evidence="1 2" key="1">
    <citation type="journal article" date="2015" name="Stand. Genomic Sci.">
        <title>Genomic Encyclopedia of Bacterial and Archaeal Type Strains, Phase III: the genomes of soil and plant-associated and newly described type strains.</title>
        <authorList>
            <person name="Whitman W.B."/>
            <person name="Woyke T."/>
            <person name="Klenk H.P."/>
            <person name="Zhou Y."/>
            <person name="Lilburn T.G."/>
            <person name="Beck B.J."/>
            <person name="De Vos P."/>
            <person name="Vandamme P."/>
            <person name="Eisen J.A."/>
            <person name="Garrity G."/>
            <person name="Hugenholtz P."/>
            <person name="Kyrpides N.C."/>
        </authorList>
    </citation>
    <scope>NUCLEOTIDE SEQUENCE [LARGE SCALE GENOMIC DNA]</scope>
    <source>
        <strain evidence="1 2">VKM Ac-2541</strain>
    </source>
</reference>
<dbReference type="AlphaFoldDB" id="A0A4R2ITI7"/>
<dbReference type="Proteomes" id="UP000295573">
    <property type="component" value="Unassembled WGS sequence"/>
</dbReference>
<organism evidence="1 2">
    <name type="scientific">Kribbella antiqua</name>
    <dbReference type="NCBI Taxonomy" id="2512217"/>
    <lineage>
        <taxon>Bacteria</taxon>
        <taxon>Bacillati</taxon>
        <taxon>Actinomycetota</taxon>
        <taxon>Actinomycetes</taxon>
        <taxon>Propionibacteriales</taxon>
        <taxon>Kribbellaceae</taxon>
        <taxon>Kribbella</taxon>
    </lineage>
</organism>
<evidence type="ECO:0000313" key="1">
    <source>
        <dbReference type="EMBL" id="TCO47862.1"/>
    </source>
</evidence>
<proteinExistence type="predicted"/>
<dbReference type="EMBL" id="SLWR01000005">
    <property type="protein sequence ID" value="TCO47862.1"/>
    <property type="molecule type" value="Genomic_DNA"/>
</dbReference>